<feature type="region of interest" description="Disordered" evidence="13">
    <location>
        <begin position="199"/>
        <end position="239"/>
    </location>
</feature>
<protein>
    <recommendedName>
        <fullName evidence="5">alpha-glucosidase</fullName>
        <ecNumber evidence="5">3.2.1.20</ecNumber>
    </recommendedName>
    <alternativeName>
        <fullName evidence="11">Glucosidase II subunit alpha</fullName>
    </alternativeName>
</protein>
<dbReference type="Gene3D" id="2.60.40.1760">
    <property type="entry name" value="glycosyl hydrolase (family 31)"/>
    <property type="match status" value="1"/>
</dbReference>
<feature type="domain" description="Glycoside hydrolase family 31 TIM barrel" evidence="15">
    <location>
        <begin position="368"/>
        <end position="456"/>
    </location>
</feature>
<feature type="chain" id="PRO_5024421357" description="alpha-glucosidase" evidence="14">
    <location>
        <begin position="22"/>
        <end position="463"/>
    </location>
</feature>
<accession>A0A5M8PVS5</accession>
<dbReference type="EMBL" id="VXIT01000003">
    <property type="protein sequence ID" value="KAA6413755.1"/>
    <property type="molecule type" value="Genomic_DNA"/>
</dbReference>
<dbReference type="GO" id="GO:0017177">
    <property type="term" value="C:glucosidase II complex"/>
    <property type="evidence" value="ECO:0007669"/>
    <property type="project" value="TreeGrafter"/>
</dbReference>
<dbReference type="GO" id="GO:0030246">
    <property type="term" value="F:carbohydrate binding"/>
    <property type="evidence" value="ECO:0007669"/>
    <property type="project" value="InterPro"/>
</dbReference>
<evidence type="ECO:0000256" key="13">
    <source>
        <dbReference type="SAM" id="MobiDB-lite"/>
    </source>
</evidence>
<evidence type="ECO:0000256" key="1">
    <source>
        <dbReference type="ARBA" id="ARBA00001657"/>
    </source>
</evidence>
<comment type="catalytic activity">
    <reaction evidence="1">
        <text>Hydrolysis of terminal, non-reducing (1-&gt;4)-linked alpha-D-glucose residues with release of alpha-D-glucose.</text>
        <dbReference type="EC" id="3.2.1.20"/>
    </reaction>
</comment>
<keyword evidence="6 14" id="KW-0732">Signal</keyword>
<dbReference type="PANTHER" id="PTHR22762:SF54">
    <property type="entry name" value="BCDNA.GH04962"/>
    <property type="match status" value="1"/>
</dbReference>
<sequence length="463" mass="52671">MLLLWIVLFAPLIIFSPAAEAVKRENFKTCEQSGFCKRNRAFADATSSNVPGISAYRLDSSSVKHSIGQIRATILKTVSGSETVRLPFDITLYKSGVARVTIDEEKRRNGEIELRHGSKARKERYDEADSWALVGEPNIDKSATLTAQTQEGITTITYGDSLRNAIKIRHHPFSIEFARDGDTQVVFNRQGLLNIEQWRPKIEAESSEGNSTDGDSNEDESTWWEESFGGNTDSKPKGPESVAVDISFLGYQHVFGIPEHTGPLSLRETRGKSRNSYTDPYRMYNSDVFEYELDSPMTLYGSIPFMHAHRKDSTIEAAESQNPDSRPSRVGTETHWFSESGLLDVFVFLGPTPNDITKAYGELTGFTQLPQEFAIAYHQCRWNYMSDEEVKDVNRGFDRHSIPYDVIWFDLEYTDDRKYFTWDSHKFPDPLGMQDHLNLRHRKLVTLIDPHIKTPETTLSLKS</sequence>
<dbReference type="InterPro" id="IPR017853">
    <property type="entry name" value="GH"/>
</dbReference>
<dbReference type="OrthoDB" id="3237269at2759"/>
<dbReference type="SUPFAM" id="SSF74650">
    <property type="entry name" value="Galactose mutarotase-like"/>
    <property type="match status" value="1"/>
</dbReference>
<dbReference type="PANTHER" id="PTHR22762">
    <property type="entry name" value="ALPHA-GLUCOSIDASE"/>
    <property type="match status" value="1"/>
</dbReference>
<keyword evidence="10 12" id="KW-0326">Glycosidase</keyword>
<evidence type="ECO:0000259" key="16">
    <source>
        <dbReference type="Pfam" id="PF13802"/>
    </source>
</evidence>
<feature type="signal peptide" evidence="14">
    <location>
        <begin position="1"/>
        <end position="21"/>
    </location>
</feature>
<evidence type="ECO:0000256" key="4">
    <source>
        <dbReference type="ARBA" id="ARBA00007806"/>
    </source>
</evidence>
<comment type="subcellular location">
    <subcellularLocation>
        <location evidence="2">Endoplasmic reticulum</location>
    </subcellularLocation>
</comment>
<dbReference type="Pfam" id="PF13802">
    <property type="entry name" value="Gal_mutarotas_2"/>
    <property type="match status" value="1"/>
</dbReference>
<evidence type="ECO:0000256" key="6">
    <source>
        <dbReference type="ARBA" id="ARBA00022729"/>
    </source>
</evidence>
<reference evidence="17 18" key="1">
    <citation type="submission" date="2019-09" db="EMBL/GenBank/DDBJ databases">
        <title>The hologenome of the rock-dwelling lichen Lasallia pustulata.</title>
        <authorList>
            <person name="Greshake Tzovaras B."/>
            <person name="Segers F."/>
            <person name="Bicker A."/>
            <person name="Dal Grande F."/>
            <person name="Otte J."/>
            <person name="Hankeln T."/>
            <person name="Schmitt I."/>
            <person name="Ebersberger I."/>
        </authorList>
    </citation>
    <scope>NUCLEOTIDE SEQUENCE [LARGE SCALE GENOMIC DNA]</scope>
    <source>
        <strain evidence="17">A1-1</strain>
    </source>
</reference>
<evidence type="ECO:0000256" key="7">
    <source>
        <dbReference type="ARBA" id="ARBA00022801"/>
    </source>
</evidence>
<evidence type="ECO:0000256" key="5">
    <source>
        <dbReference type="ARBA" id="ARBA00012741"/>
    </source>
</evidence>
<dbReference type="GO" id="GO:0006491">
    <property type="term" value="P:N-glycan processing"/>
    <property type="evidence" value="ECO:0007669"/>
    <property type="project" value="TreeGrafter"/>
</dbReference>
<evidence type="ECO:0000256" key="2">
    <source>
        <dbReference type="ARBA" id="ARBA00004240"/>
    </source>
</evidence>
<evidence type="ECO:0000256" key="14">
    <source>
        <dbReference type="SAM" id="SignalP"/>
    </source>
</evidence>
<feature type="domain" description="Glycoside hydrolase family 31 N-terminal" evidence="16">
    <location>
        <begin position="87"/>
        <end position="314"/>
    </location>
</feature>
<evidence type="ECO:0000256" key="12">
    <source>
        <dbReference type="RuleBase" id="RU361185"/>
    </source>
</evidence>
<keyword evidence="7 12" id="KW-0378">Hydrolase</keyword>
<proteinExistence type="inferred from homology"/>
<evidence type="ECO:0000256" key="9">
    <source>
        <dbReference type="ARBA" id="ARBA00023180"/>
    </source>
</evidence>
<dbReference type="InterPro" id="IPR000322">
    <property type="entry name" value="Glyco_hydro_31_TIM"/>
</dbReference>
<evidence type="ECO:0000313" key="18">
    <source>
        <dbReference type="Proteomes" id="UP000324767"/>
    </source>
</evidence>
<keyword evidence="8" id="KW-0256">Endoplasmic reticulum</keyword>
<evidence type="ECO:0000259" key="15">
    <source>
        <dbReference type="Pfam" id="PF01055"/>
    </source>
</evidence>
<dbReference type="EC" id="3.2.1.20" evidence="5"/>
<dbReference type="CDD" id="cd14752">
    <property type="entry name" value="GH31_N"/>
    <property type="match status" value="1"/>
</dbReference>
<dbReference type="InterPro" id="IPR025887">
    <property type="entry name" value="Glyco_hydro_31_N_dom"/>
</dbReference>
<dbReference type="InterPro" id="IPR011013">
    <property type="entry name" value="Gal_mutarotase_sf_dom"/>
</dbReference>
<dbReference type="GO" id="GO:0005975">
    <property type="term" value="P:carbohydrate metabolic process"/>
    <property type="evidence" value="ECO:0007669"/>
    <property type="project" value="InterPro"/>
</dbReference>
<dbReference type="Pfam" id="PF01055">
    <property type="entry name" value="Glyco_hydro_31_2nd"/>
    <property type="match status" value="1"/>
</dbReference>
<name>A0A5M8PVS5_9LECA</name>
<comment type="caution">
    <text evidence="17">The sequence shown here is derived from an EMBL/GenBank/DDBJ whole genome shotgun (WGS) entry which is preliminary data.</text>
</comment>
<dbReference type="GO" id="GO:0004558">
    <property type="term" value="F:alpha-1,4-glucosidase activity"/>
    <property type="evidence" value="ECO:0007669"/>
    <property type="project" value="UniProtKB-EC"/>
</dbReference>
<dbReference type="AlphaFoldDB" id="A0A5M8PVS5"/>
<evidence type="ECO:0000256" key="3">
    <source>
        <dbReference type="ARBA" id="ARBA00004833"/>
    </source>
</evidence>
<keyword evidence="9" id="KW-0325">Glycoprotein</keyword>
<evidence type="ECO:0000256" key="8">
    <source>
        <dbReference type="ARBA" id="ARBA00022824"/>
    </source>
</evidence>
<comment type="similarity">
    <text evidence="4 12">Belongs to the glycosyl hydrolase 31 family.</text>
</comment>
<evidence type="ECO:0000256" key="10">
    <source>
        <dbReference type="ARBA" id="ARBA00023295"/>
    </source>
</evidence>
<evidence type="ECO:0000256" key="11">
    <source>
        <dbReference type="ARBA" id="ARBA00042895"/>
    </source>
</evidence>
<evidence type="ECO:0000313" key="17">
    <source>
        <dbReference type="EMBL" id="KAA6413755.1"/>
    </source>
</evidence>
<dbReference type="SUPFAM" id="SSF51445">
    <property type="entry name" value="(Trans)glycosidases"/>
    <property type="match status" value="1"/>
</dbReference>
<comment type="pathway">
    <text evidence="3">Glycan metabolism; N-glycan metabolism.</text>
</comment>
<organism evidence="17 18">
    <name type="scientific">Lasallia pustulata</name>
    <dbReference type="NCBI Taxonomy" id="136370"/>
    <lineage>
        <taxon>Eukaryota</taxon>
        <taxon>Fungi</taxon>
        <taxon>Dikarya</taxon>
        <taxon>Ascomycota</taxon>
        <taxon>Pezizomycotina</taxon>
        <taxon>Lecanoromycetes</taxon>
        <taxon>OSLEUM clade</taxon>
        <taxon>Umbilicariomycetidae</taxon>
        <taxon>Umbilicariales</taxon>
        <taxon>Umbilicariaceae</taxon>
        <taxon>Lasallia</taxon>
    </lineage>
</organism>
<dbReference type="Proteomes" id="UP000324767">
    <property type="component" value="Unassembled WGS sequence"/>
</dbReference>
<dbReference type="Gene3D" id="3.20.20.80">
    <property type="entry name" value="Glycosidases"/>
    <property type="match status" value="1"/>
</dbReference>
<gene>
    <name evidence="17" type="ORF">FRX48_02116</name>
</gene>